<keyword evidence="2" id="KW-1185">Reference proteome</keyword>
<dbReference type="EMBL" id="CP027668">
    <property type="protein sequence ID" value="AVO47359.1"/>
    <property type="molecule type" value="Genomic_DNA"/>
</dbReference>
<evidence type="ECO:0000313" key="2">
    <source>
        <dbReference type="Proteomes" id="UP000237889"/>
    </source>
</evidence>
<reference evidence="1 2" key="1">
    <citation type="submission" date="2018-03" db="EMBL/GenBank/DDBJ databases">
        <title>Genome sequencing of Phreatobacter sp.</title>
        <authorList>
            <person name="Kim S.-J."/>
            <person name="Heo J."/>
            <person name="Kwon S.-W."/>
        </authorList>
    </citation>
    <scope>NUCLEOTIDE SEQUENCE [LARGE SCALE GENOMIC DNA]</scope>
    <source>
        <strain evidence="1 2">S-12</strain>
    </source>
</reference>
<organism evidence="1 2">
    <name type="scientific">Phreatobacter cathodiphilus</name>
    <dbReference type="NCBI Taxonomy" id="1868589"/>
    <lineage>
        <taxon>Bacteria</taxon>
        <taxon>Pseudomonadati</taxon>
        <taxon>Pseudomonadota</taxon>
        <taxon>Alphaproteobacteria</taxon>
        <taxon>Hyphomicrobiales</taxon>
        <taxon>Phreatobacteraceae</taxon>
        <taxon>Phreatobacter</taxon>
    </lineage>
</organism>
<dbReference type="Proteomes" id="UP000237889">
    <property type="component" value="Chromosome"/>
</dbReference>
<gene>
    <name evidence="1" type="ORF">C6569_21225</name>
</gene>
<proteinExistence type="predicted"/>
<dbReference type="RefSeq" id="WP_106750729.1">
    <property type="nucleotide sequence ID" value="NZ_CP027668.1"/>
</dbReference>
<accession>A0A2S0NGR0</accession>
<evidence type="ECO:0000313" key="1">
    <source>
        <dbReference type="EMBL" id="AVO47359.1"/>
    </source>
</evidence>
<dbReference type="AlphaFoldDB" id="A0A2S0NGR0"/>
<name>A0A2S0NGR0_9HYPH</name>
<dbReference type="OrthoDB" id="7917007at2"/>
<dbReference type="KEGG" id="phr:C6569_21225"/>
<protein>
    <submittedName>
        <fullName evidence="1">Uncharacterized protein</fullName>
    </submittedName>
</protein>
<sequence length="216" mass="24604">MSASIALFQIHREARALAIDRDVDLAVQFARRSLLARKRYVRSLGRLADRHRPLAPTSILAFDPNQPRVPAGNPDGGQWTVGGGVSLSVDPDLGGHERVEVAADGHHYVPRELYNKEPLQPETRRVFARAKTGPLLSERHQNSGPHMEYNKAVIAEFRSFLSARGIEPAQMTPDQARTFVQHILSSRDPRIFDFNYQIWRRELRLRLRLFRGPRSD</sequence>